<dbReference type="Proteomes" id="UP000694845">
    <property type="component" value="Unplaced"/>
</dbReference>
<feature type="domain" description="FAM186A/B C-terminal" evidence="3">
    <location>
        <begin position="534"/>
        <end position="684"/>
    </location>
</feature>
<accession>A0A8B8A7S7</accession>
<dbReference type="OMA" id="FFARMET"/>
<dbReference type="GeneID" id="110991176"/>
<dbReference type="KEGG" id="aplc:110991176"/>
<gene>
    <name evidence="5" type="primary">LOC110991176</name>
</gene>
<proteinExistence type="predicted"/>
<evidence type="ECO:0000256" key="1">
    <source>
        <dbReference type="SAM" id="Coils"/>
    </source>
</evidence>
<protein>
    <submittedName>
        <fullName evidence="5">Early endosome antigen 1-like</fullName>
    </submittedName>
</protein>
<name>A0A8B8A7S7_ACAPL</name>
<dbReference type="OrthoDB" id="10056516at2759"/>
<keyword evidence="4" id="KW-1185">Reference proteome</keyword>
<sequence>MSVAVERRNEENMQLCEQILEFGVSVNHLTKGNEKLERDLSKKTTRLEALENFTEKQNQKIKELQNQLKDMKHSVDQAKAVKKLNPKEEAQREAALKAAQKETARLQEEIKTLQAQATAREDELVREVEHTLAKLYDAEDTIDKLKQVVENLEGQLADIQEQAEEYAHQLDITHFQSEAKQSQQSSMREQYQQRIKEYKQEVDDMDREITHLKDVIKLKEEAILLQEKKIAELAAQMKHHAAAAATPPPAKDVTPPPGASPEVRNMLARMKGEHEMELHTLKDYAAKEKLRCDATLRKQENEMKLQLANILKESNRLLRAVNRFKDGLAAILEKEGLLDTAHDVRQLSNLPVEDKPSDVKIILGQMAGNAVELLVSLELKIAQALMNKRLELKEALMPKQRTLTPLVEVDPEIEKLTKENGYLSEKLEKAQELLHATEVMLSETKRINDEKYKALLDRHKALILHSSSLQREMKSLEQAFREETKKRDMKLRSMKGSMAEQARQQQTLVTQLKMDIESSKRVEKPPPDIGQLRLRVSDQLRNLEMLESALKEDKISLELHTITCDIIKQTIEVPEMRLRHMFERYIIFRRMQEQKAELISKLEGPVTREQDKKLQGFFARMETRMSENINTWREKREAIKQERNNLYEQMLAIFDVVGQETGLSLARPAEKVAIFRRAKRSRAHLILGPRGVRMKVPMEFKTNKLIGTSVTLIGDHGPFWKMPSNLHGGTDLVTVPKILEMDIDARRKTAKEVLQRLGIGDTSKKEQPPSRQSQEPSVPPLATLFPPISS</sequence>
<organism evidence="4 5">
    <name type="scientific">Acanthaster planci</name>
    <name type="common">Crown-of-thorns starfish</name>
    <dbReference type="NCBI Taxonomy" id="133434"/>
    <lineage>
        <taxon>Eukaryota</taxon>
        <taxon>Metazoa</taxon>
        <taxon>Echinodermata</taxon>
        <taxon>Eleutherozoa</taxon>
        <taxon>Asterozoa</taxon>
        <taxon>Asteroidea</taxon>
        <taxon>Valvatacea</taxon>
        <taxon>Valvatida</taxon>
        <taxon>Acanthasteridae</taxon>
        <taxon>Acanthaster</taxon>
    </lineage>
</organism>
<evidence type="ECO:0000313" key="4">
    <source>
        <dbReference type="Proteomes" id="UP000694845"/>
    </source>
</evidence>
<keyword evidence="1" id="KW-0175">Coiled coil</keyword>
<evidence type="ECO:0000256" key="2">
    <source>
        <dbReference type="SAM" id="MobiDB-lite"/>
    </source>
</evidence>
<reference evidence="5" key="1">
    <citation type="submission" date="2025-08" db="UniProtKB">
        <authorList>
            <consortium name="RefSeq"/>
        </authorList>
    </citation>
    <scope>IDENTIFICATION</scope>
</reference>
<dbReference type="RefSeq" id="XP_022112101.1">
    <property type="nucleotide sequence ID" value="XM_022256409.1"/>
</dbReference>
<evidence type="ECO:0000259" key="3">
    <source>
        <dbReference type="Pfam" id="PF20865"/>
    </source>
</evidence>
<feature type="coiled-coil region" evidence="1">
    <location>
        <begin position="33"/>
        <end position="236"/>
    </location>
</feature>
<dbReference type="AlphaFoldDB" id="A0A8B8A7S7"/>
<dbReference type="Pfam" id="PF20865">
    <property type="entry name" value="FAM186A-B_C"/>
    <property type="match status" value="1"/>
</dbReference>
<dbReference type="Gene3D" id="1.20.1170.10">
    <property type="match status" value="1"/>
</dbReference>
<feature type="region of interest" description="Disordered" evidence="2">
    <location>
        <begin position="755"/>
        <end position="790"/>
    </location>
</feature>
<evidence type="ECO:0000313" key="5">
    <source>
        <dbReference type="RefSeq" id="XP_022112101.1"/>
    </source>
</evidence>
<dbReference type="InterPro" id="IPR049146">
    <property type="entry name" value="FAM186A_B_C"/>
</dbReference>